<dbReference type="AlphaFoldDB" id="A0A059BTG4"/>
<dbReference type="EMBL" id="KK198758">
    <property type="protein sequence ID" value="KCW69279.1"/>
    <property type="molecule type" value="Genomic_DNA"/>
</dbReference>
<protein>
    <submittedName>
        <fullName evidence="1">Uncharacterized protein</fullName>
    </submittedName>
</protein>
<reference evidence="1" key="1">
    <citation type="submission" date="2013-07" db="EMBL/GenBank/DDBJ databases">
        <title>The genome of Eucalyptus grandis.</title>
        <authorList>
            <person name="Schmutz J."/>
            <person name="Hayes R."/>
            <person name="Myburg A."/>
            <person name="Tuskan G."/>
            <person name="Grattapaglia D."/>
            <person name="Rokhsar D.S."/>
        </authorList>
    </citation>
    <scope>NUCLEOTIDE SEQUENCE</scope>
    <source>
        <tissue evidence="1">Leaf extractions</tissue>
    </source>
</reference>
<name>A0A059BTG4_EUCGR</name>
<accession>A0A059BTG4</accession>
<sequence>MQRCFMHTHTHAHTHKRVIPPWKQKVKMEEVERPRLAAATQRVMGSARLKLPRMRNLRNIQEHPSDLTSQRLSRAFSYRFIPYIYLHDISLELRVYNHVCYLKLMSTTSDVHVKVYVGITQLRSCCFLLSLFMFLQL</sequence>
<evidence type="ECO:0000313" key="1">
    <source>
        <dbReference type="EMBL" id="KCW69279.1"/>
    </source>
</evidence>
<gene>
    <name evidence="1" type="ORF">EUGRSUZ_F02775</name>
</gene>
<proteinExistence type="predicted"/>
<dbReference type="InParanoid" id="A0A059BTG4"/>
<organism evidence="1">
    <name type="scientific">Eucalyptus grandis</name>
    <name type="common">Flooded gum</name>
    <dbReference type="NCBI Taxonomy" id="71139"/>
    <lineage>
        <taxon>Eukaryota</taxon>
        <taxon>Viridiplantae</taxon>
        <taxon>Streptophyta</taxon>
        <taxon>Embryophyta</taxon>
        <taxon>Tracheophyta</taxon>
        <taxon>Spermatophyta</taxon>
        <taxon>Magnoliopsida</taxon>
        <taxon>eudicotyledons</taxon>
        <taxon>Gunneridae</taxon>
        <taxon>Pentapetalae</taxon>
        <taxon>rosids</taxon>
        <taxon>malvids</taxon>
        <taxon>Myrtales</taxon>
        <taxon>Myrtaceae</taxon>
        <taxon>Myrtoideae</taxon>
        <taxon>Eucalypteae</taxon>
        <taxon>Eucalyptus</taxon>
    </lineage>
</organism>
<dbReference type="Gramene" id="KCW69279">
    <property type="protein sequence ID" value="KCW69279"/>
    <property type="gene ID" value="EUGRSUZ_F02775"/>
</dbReference>